<reference evidence="2" key="2">
    <citation type="submission" date="2025-09" db="UniProtKB">
        <authorList>
            <consortium name="Ensembl"/>
        </authorList>
    </citation>
    <scope>IDENTIFICATION</scope>
</reference>
<organism evidence="2 3">
    <name type="scientific">Cyclopterus lumpus</name>
    <name type="common">Lumpsucker</name>
    <dbReference type="NCBI Taxonomy" id="8103"/>
    <lineage>
        <taxon>Eukaryota</taxon>
        <taxon>Metazoa</taxon>
        <taxon>Chordata</taxon>
        <taxon>Craniata</taxon>
        <taxon>Vertebrata</taxon>
        <taxon>Euteleostomi</taxon>
        <taxon>Actinopterygii</taxon>
        <taxon>Neopterygii</taxon>
        <taxon>Teleostei</taxon>
        <taxon>Neoteleostei</taxon>
        <taxon>Acanthomorphata</taxon>
        <taxon>Eupercaria</taxon>
        <taxon>Perciformes</taxon>
        <taxon>Cottioidei</taxon>
        <taxon>Cottales</taxon>
        <taxon>Cyclopteridae</taxon>
        <taxon>Cyclopterus</taxon>
    </lineage>
</organism>
<dbReference type="PROSITE" id="PS51257">
    <property type="entry name" value="PROKAR_LIPOPROTEIN"/>
    <property type="match status" value="1"/>
</dbReference>
<sequence>MNQKTTTVCPTSHVLMCVLVFSCESWCSHVSFMSLTPHVSIQLAKPSCCTGFYKSFQTFLVYRSLQKLPNLPGVPVSTEASKPSWCTGLYRSFQTFQVYQSLHKLLNLPGVPVSTEASKPSWCTGLYRSF</sequence>
<evidence type="ECO:0000313" key="3">
    <source>
        <dbReference type="Proteomes" id="UP000694565"/>
    </source>
</evidence>
<protein>
    <recommendedName>
        <fullName evidence="4">Secreted protein</fullName>
    </recommendedName>
</protein>
<reference evidence="2" key="1">
    <citation type="submission" date="2025-08" db="UniProtKB">
        <authorList>
            <consortium name="Ensembl"/>
        </authorList>
    </citation>
    <scope>IDENTIFICATION</scope>
</reference>
<keyword evidence="3" id="KW-1185">Reference proteome</keyword>
<evidence type="ECO:0000313" key="2">
    <source>
        <dbReference type="Ensembl" id="ENSCLMP00005048278.1"/>
    </source>
</evidence>
<dbReference type="AlphaFoldDB" id="A0A8C3AVD5"/>
<dbReference type="Proteomes" id="UP000694565">
    <property type="component" value="Unplaced"/>
</dbReference>
<dbReference type="Ensembl" id="ENSCLMT00005049927.1">
    <property type="protein sequence ID" value="ENSCLMP00005048278.1"/>
    <property type="gene ID" value="ENSCLMG00005022102.1"/>
</dbReference>
<feature type="chain" id="PRO_5034128974" description="Secreted protein" evidence="1">
    <location>
        <begin position="28"/>
        <end position="130"/>
    </location>
</feature>
<name>A0A8C3AVD5_CYCLU</name>
<feature type="signal peptide" evidence="1">
    <location>
        <begin position="1"/>
        <end position="27"/>
    </location>
</feature>
<proteinExistence type="predicted"/>
<accession>A0A8C3AVD5</accession>
<keyword evidence="1" id="KW-0732">Signal</keyword>
<evidence type="ECO:0000256" key="1">
    <source>
        <dbReference type="SAM" id="SignalP"/>
    </source>
</evidence>
<evidence type="ECO:0008006" key="4">
    <source>
        <dbReference type="Google" id="ProtNLM"/>
    </source>
</evidence>